<dbReference type="AlphaFoldDB" id="A0AA38CGN3"/>
<sequence>MFGFYLPYGPRGRGNSSLFVAIVNYMIYDVYHLEFTWVTNNTELRALLIQTKEKSVIIIEDVDCSLNLTDWIVNPPEADENISKIEEHPLFLTIVEKLESGAEMTSFEITEVLMNKMENLSETLNDVICALDAKKKEKEALIPSYYAQTTNYCSGGELQQFSIAVIASQKP</sequence>
<dbReference type="InterPro" id="IPR058017">
    <property type="entry name" value="At3g28540-like_C"/>
</dbReference>
<evidence type="ECO:0000313" key="3">
    <source>
        <dbReference type="Proteomes" id="UP000824469"/>
    </source>
</evidence>
<dbReference type="PANTHER" id="PTHR23070">
    <property type="entry name" value="BCS1 AAA-TYPE ATPASE"/>
    <property type="match status" value="1"/>
</dbReference>
<evidence type="ECO:0000313" key="2">
    <source>
        <dbReference type="EMBL" id="KAH9301041.1"/>
    </source>
</evidence>
<dbReference type="EMBL" id="JAHRHJ020000009">
    <property type="protein sequence ID" value="KAH9301041.1"/>
    <property type="molecule type" value="Genomic_DNA"/>
</dbReference>
<dbReference type="Proteomes" id="UP000824469">
    <property type="component" value="Unassembled WGS sequence"/>
</dbReference>
<evidence type="ECO:0000259" key="1">
    <source>
        <dbReference type="Pfam" id="PF25568"/>
    </source>
</evidence>
<dbReference type="Pfam" id="PF25568">
    <property type="entry name" value="AAA_lid_At3g28540"/>
    <property type="match status" value="1"/>
</dbReference>
<comment type="caution">
    <text evidence="2">The sequence shown here is derived from an EMBL/GenBank/DDBJ whole genome shotgun (WGS) entry which is preliminary data.</text>
</comment>
<dbReference type="InterPro" id="IPR050747">
    <property type="entry name" value="Mitochondrial_chaperone_BCS1"/>
</dbReference>
<feature type="domain" description="AAA+ ATPase At3g28540-like C-terminal" evidence="1">
    <location>
        <begin position="83"/>
        <end position="140"/>
    </location>
</feature>
<name>A0AA38CGN3_TAXCH</name>
<organism evidence="2 3">
    <name type="scientific">Taxus chinensis</name>
    <name type="common">Chinese yew</name>
    <name type="synonym">Taxus wallichiana var. chinensis</name>
    <dbReference type="NCBI Taxonomy" id="29808"/>
    <lineage>
        <taxon>Eukaryota</taxon>
        <taxon>Viridiplantae</taxon>
        <taxon>Streptophyta</taxon>
        <taxon>Embryophyta</taxon>
        <taxon>Tracheophyta</taxon>
        <taxon>Spermatophyta</taxon>
        <taxon>Pinopsida</taxon>
        <taxon>Pinidae</taxon>
        <taxon>Conifers II</taxon>
        <taxon>Cupressales</taxon>
        <taxon>Taxaceae</taxon>
        <taxon>Taxus</taxon>
    </lineage>
</organism>
<gene>
    <name evidence="2" type="ORF">KI387_012624</name>
</gene>
<protein>
    <recommendedName>
        <fullName evidence="1">AAA+ ATPase At3g28540-like C-terminal domain-containing protein</fullName>
    </recommendedName>
</protein>
<keyword evidence="3" id="KW-1185">Reference proteome</keyword>
<reference evidence="2 3" key="1">
    <citation type="journal article" date="2021" name="Nat. Plants">
        <title>The Taxus genome provides insights into paclitaxel biosynthesis.</title>
        <authorList>
            <person name="Xiong X."/>
            <person name="Gou J."/>
            <person name="Liao Q."/>
            <person name="Li Y."/>
            <person name="Zhou Q."/>
            <person name="Bi G."/>
            <person name="Li C."/>
            <person name="Du R."/>
            <person name="Wang X."/>
            <person name="Sun T."/>
            <person name="Guo L."/>
            <person name="Liang H."/>
            <person name="Lu P."/>
            <person name="Wu Y."/>
            <person name="Zhang Z."/>
            <person name="Ro D.K."/>
            <person name="Shang Y."/>
            <person name="Huang S."/>
            <person name="Yan J."/>
        </authorList>
    </citation>
    <scope>NUCLEOTIDE SEQUENCE [LARGE SCALE GENOMIC DNA]</scope>
    <source>
        <strain evidence="2">Ta-2019</strain>
    </source>
</reference>
<accession>A0AA38CGN3</accession>
<proteinExistence type="predicted"/>